<dbReference type="EMBL" id="MVHF01000065">
    <property type="protein sequence ID" value="ORA22905.1"/>
    <property type="molecule type" value="Genomic_DNA"/>
</dbReference>
<comment type="caution">
    <text evidence="5">The sequence shown here is derived from an EMBL/GenBank/DDBJ whole genome shotgun (WGS) entry which is preliminary data.</text>
</comment>
<keyword evidence="6" id="KW-1185">Reference proteome</keyword>
<evidence type="ECO:0000256" key="3">
    <source>
        <dbReference type="ARBA" id="ARBA00040298"/>
    </source>
</evidence>
<evidence type="ECO:0000256" key="1">
    <source>
        <dbReference type="ARBA" id="ARBA00037217"/>
    </source>
</evidence>
<dbReference type="Proteomes" id="UP000192448">
    <property type="component" value="Unassembled WGS sequence"/>
</dbReference>
<evidence type="ECO:0000259" key="4">
    <source>
        <dbReference type="Pfam" id="PF01593"/>
    </source>
</evidence>
<dbReference type="STRING" id="1927124.BST13_35815"/>
<comment type="function">
    <text evidence="1">Probable oxidoreductase that may play a role as regulator of mitochondrial function.</text>
</comment>
<dbReference type="AlphaFoldDB" id="A0A1W9ZZ05"/>
<dbReference type="RefSeq" id="WP_083170672.1">
    <property type="nucleotide sequence ID" value="NZ_MVHF01000065.1"/>
</dbReference>
<dbReference type="PANTHER" id="PTHR10668">
    <property type="entry name" value="PHYTOENE DEHYDROGENASE"/>
    <property type="match status" value="1"/>
</dbReference>
<feature type="domain" description="Amine oxidase" evidence="4">
    <location>
        <begin position="20"/>
        <end position="332"/>
    </location>
</feature>
<dbReference type="SUPFAM" id="SSF51905">
    <property type="entry name" value="FAD/NAD(P)-binding domain"/>
    <property type="match status" value="1"/>
</dbReference>
<dbReference type="InterPro" id="IPR002937">
    <property type="entry name" value="Amino_oxidase"/>
</dbReference>
<gene>
    <name evidence="5" type="ORF">BST13_35815</name>
</gene>
<dbReference type="InterPro" id="IPR036188">
    <property type="entry name" value="FAD/NAD-bd_sf"/>
</dbReference>
<protein>
    <recommendedName>
        <fullName evidence="3">Pyridine nucleotide-disulfide oxidoreductase domain-containing protein 2</fullName>
    </recommendedName>
</protein>
<comment type="subunit">
    <text evidence="2">Interacts with COX5B; this interaction may contribute to localize PYROXD2 to the inner face of the inner mitochondrial membrane.</text>
</comment>
<dbReference type="PANTHER" id="PTHR10668:SF103">
    <property type="entry name" value="PYRIDINE NUCLEOTIDE-DISULFIDE OXIDOREDUCTASE DOMAIN-CONTAINING PROTEIN 2"/>
    <property type="match status" value="1"/>
</dbReference>
<evidence type="ECO:0000256" key="2">
    <source>
        <dbReference type="ARBA" id="ARBA00038825"/>
    </source>
</evidence>
<accession>A0A1W9ZZ05</accession>
<organism evidence="5 6">
    <name type="scientific">Mycobacterium aquaticum</name>
    <dbReference type="NCBI Taxonomy" id="1927124"/>
    <lineage>
        <taxon>Bacteria</taxon>
        <taxon>Bacillati</taxon>
        <taxon>Actinomycetota</taxon>
        <taxon>Actinomycetes</taxon>
        <taxon>Mycobacteriales</taxon>
        <taxon>Mycobacteriaceae</taxon>
        <taxon>Mycobacterium</taxon>
    </lineage>
</organism>
<dbReference type="Pfam" id="PF01593">
    <property type="entry name" value="Amino_oxidase"/>
    <property type="match status" value="1"/>
</dbReference>
<proteinExistence type="predicted"/>
<evidence type="ECO:0000313" key="6">
    <source>
        <dbReference type="Proteomes" id="UP000192448"/>
    </source>
</evidence>
<dbReference type="Gene3D" id="3.50.50.60">
    <property type="entry name" value="FAD/NAD(P)-binding domain"/>
    <property type="match status" value="2"/>
</dbReference>
<reference evidence="5 6" key="1">
    <citation type="submission" date="2017-02" db="EMBL/GenBank/DDBJ databases">
        <title>The new phylogeny of genus Mycobacterium.</title>
        <authorList>
            <person name="Tortoli E."/>
            <person name="Trovato A."/>
            <person name="Cirillo D.M."/>
        </authorList>
    </citation>
    <scope>NUCLEOTIDE SEQUENCE [LARGE SCALE GENOMIC DNA]</scope>
    <source>
        <strain evidence="5 6">RW6</strain>
    </source>
</reference>
<name>A0A1W9ZZ05_9MYCO</name>
<sequence length="550" mass="59008">MLVGAGPDFDVIIVGGGHNGLVAGSYLAGSGLRVLLLERRETIGGLCATAELFPGVRGNLVANSAHNFEAKVLSDLRLEQHGLKWTESLRPSSFISFPDGRRVVSWPDVADVRKEFDRFAPGDYEAQRRLLDDIMELATALDVSFFGPPPSFAEVASRPKTAAQEELFAKVMFGSATDLVREHLKSEELQSSLAMLAATGNFLGPATPGTAFQLMHRALYRGSSAVRNRPKISAAADFASRAPIGGMGAITEALANSFLARGGQIRTACAVEQIKVGSKGVEGVVVEGGEEISAGVVASAINPKTTILDLVPEDAIDPDARSAFAGVGMAGCMSKVYVALNDLPQFACATDRAENDLLARCGFRIGMTQDAMQQSYVAATRGDWSGDPIIYGLVQTAADPTLAPEGRHVMSLSVSYAPYHLAVGDWKSIGNTWAKHVLGFLSPHISNLDQIVEDYRYLTPRDLENEFGLLEGHALHGNITASRAFNWRPVAGFSDYRAPVRGLYFCSNGTWPALYVSGLAGHNAAHEIQRDLADQERSQFDAGVFDEGFQ</sequence>
<dbReference type="GO" id="GO:0016491">
    <property type="term" value="F:oxidoreductase activity"/>
    <property type="evidence" value="ECO:0007669"/>
    <property type="project" value="InterPro"/>
</dbReference>
<dbReference type="OrthoDB" id="9774675at2"/>
<evidence type="ECO:0000313" key="5">
    <source>
        <dbReference type="EMBL" id="ORA22905.1"/>
    </source>
</evidence>